<dbReference type="InterPro" id="IPR009057">
    <property type="entry name" value="Homeodomain-like_sf"/>
</dbReference>
<dbReference type="InterPro" id="IPR050848">
    <property type="entry name" value="Homeobox_TF"/>
</dbReference>
<evidence type="ECO:0000256" key="1">
    <source>
        <dbReference type="ARBA" id="ARBA00004123"/>
    </source>
</evidence>
<gene>
    <name evidence="9" type="ORF">CINC_LOCUS11789</name>
</gene>
<dbReference type="CDD" id="cd00086">
    <property type="entry name" value="homeodomain"/>
    <property type="match status" value="1"/>
</dbReference>
<dbReference type="InterPro" id="IPR017970">
    <property type="entry name" value="Homeobox_CS"/>
</dbReference>
<evidence type="ECO:0000256" key="6">
    <source>
        <dbReference type="RuleBase" id="RU000682"/>
    </source>
</evidence>
<dbReference type="PRINTS" id="PR00024">
    <property type="entry name" value="HOMEOBOX"/>
</dbReference>
<dbReference type="EMBL" id="LR824009">
    <property type="protein sequence ID" value="CAH0605863.1"/>
    <property type="molecule type" value="Genomic_DNA"/>
</dbReference>
<evidence type="ECO:0000256" key="2">
    <source>
        <dbReference type="ARBA" id="ARBA00023125"/>
    </source>
</evidence>
<feature type="domain" description="Homeobox" evidence="8">
    <location>
        <begin position="214"/>
        <end position="274"/>
    </location>
</feature>
<feature type="region of interest" description="Disordered" evidence="7">
    <location>
        <begin position="201"/>
        <end position="223"/>
    </location>
</feature>
<dbReference type="OrthoDB" id="6159439at2759"/>
<dbReference type="PANTHER" id="PTHR24333">
    <property type="entry name" value="HOMEO BOX HB9 LIKE A-RELATED"/>
    <property type="match status" value="1"/>
</dbReference>
<dbReference type="Gene3D" id="1.10.10.60">
    <property type="entry name" value="Homeodomain-like"/>
    <property type="match status" value="1"/>
</dbReference>
<dbReference type="Proteomes" id="UP001154114">
    <property type="component" value="Chromosome 6"/>
</dbReference>
<dbReference type="SMART" id="SM00389">
    <property type="entry name" value="HOX"/>
    <property type="match status" value="1"/>
</dbReference>
<dbReference type="GO" id="GO:0003677">
    <property type="term" value="F:DNA binding"/>
    <property type="evidence" value="ECO:0007669"/>
    <property type="project" value="UniProtKB-UniRule"/>
</dbReference>
<name>A0A9P0BVR9_CHRIL</name>
<comment type="subcellular location">
    <subcellularLocation>
        <location evidence="1 5 6">Nucleus</location>
    </subcellularLocation>
</comment>
<organism evidence="9 10">
    <name type="scientific">Chrysodeixis includens</name>
    <name type="common">Soybean looper</name>
    <name type="synonym">Pseudoplusia includens</name>
    <dbReference type="NCBI Taxonomy" id="689277"/>
    <lineage>
        <taxon>Eukaryota</taxon>
        <taxon>Metazoa</taxon>
        <taxon>Ecdysozoa</taxon>
        <taxon>Arthropoda</taxon>
        <taxon>Hexapoda</taxon>
        <taxon>Insecta</taxon>
        <taxon>Pterygota</taxon>
        <taxon>Neoptera</taxon>
        <taxon>Endopterygota</taxon>
        <taxon>Lepidoptera</taxon>
        <taxon>Glossata</taxon>
        <taxon>Ditrysia</taxon>
        <taxon>Noctuoidea</taxon>
        <taxon>Noctuidae</taxon>
        <taxon>Plusiinae</taxon>
        <taxon>Chrysodeixis</taxon>
    </lineage>
</organism>
<dbReference type="PRINTS" id="PR00031">
    <property type="entry name" value="HTHREPRESSR"/>
</dbReference>
<keyword evidence="3 5" id="KW-0371">Homeobox</keyword>
<dbReference type="AlphaFoldDB" id="A0A9P0BVR9"/>
<dbReference type="PROSITE" id="PS50071">
    <property type="entry name" value="HOMEOBOX_2"/>
    <property type="match status" value="1"/>
</dbReference>
<dbReference type="PROSITE" id="PS00027">
    <property type="entry name" value="HOMEOBOX_1"/>
    <property type="match status" value="1"/>
</dbReference>
<keyword evidence="2 5" id="KW-0238">DNA-binding</keyword>
<dbReference type="Pfam" id="PF00046">
    <property type="entry name" value="Homeodomain"/>
    <property type="match status" value="1"/>
</dbReference>
<feature type="compositionally biased region" description="Basic and acidic residues" evidence="7">
    <location>
        <begin position="202"/>
        <end position="219"/>
    </location>
</feature>
<dbReference type="GO" id="GO:0000981">
    <property type="term" value="F:DNA-binding transcription factor activity, RNA polymerase II-specific"/>
    <property type="evidence" value="ECO:0007669"/>
    <property type="project" value="InterPro"/>
</dbReference>
<reference evidence="9" key="1">
    <citation type="submission" date="2021-12" db="EMBL/GenBank/DDBJ databases">
        <authorList>
            <person name="King R."/>
        </authorList>
    </citation>
    <scope>NUCLEOTIDE SEQUENCE</scope>
</reference>
<keyword evidence="4 5" id="KW-0539">Nucleus</keyword>
<evidence type="ECO:0000256" key="4">
    <source>
        <dbReference type="ARBA" id="ARBA00023242"/>
    </source>
</evidence>
<evidence type="ECO:0000256" key="7">
    <source>
        <dbReference type="SAM" id="MobiDB-lite"/>
    </source>
</evidence>
<evidence type="ECO:0000256" key="5">
    <source>
        <dbReference type="PROSITE-ProRule" id="PRU00108"/>
    </source>
</evidence>
<dbReference type="InterPro" id="IPR020479">
    <property type="entry name" value="HD_metazoa"/>
</dbReference>
<dbReference type="PANTHER" id="PTHR24333:SF9">
    <property type="entry name" value="HOMEOBOX DOMAIN-CONTAINING PROTEIN"/>
    <property type="match status" value="1"/>
</dbReference>
<dbReference type="InterPro" id="IPR001356">
    <property type="entry name" value="HD"/>
</dbReference>
<feature type="DNA-binding region" description="Homeobox" evidence="5">
    <location>
        <begin position="216"/>
        <end position="275"/>
    </location>
</feature>
<evidence type="ECO:0000259" key="8">
    <source>
        <dbReference type="PROSITE" id="PS50071"/>
    </source>
</evidence>
<dbReference type="InterPro" id="IPR000047">
    <property type="entry name" value="HTH_motif"/>
</dbReference>
<proteinExistence type="predicted"/>
<keyword evidence="10" id="KW-1185">Reference proteome</keyword>
<evidence type="ECO:0000313" key="10">
    <source>
        <dbReference type="Proteomes" id="UP001154114"/>
    </source>
</evidence>
<evidence type="ECO:0000313" key="9">
    <source>
        <dbReference type="EMBL" id="CAH0605863.1"/>
    </source>
</evidence>
<accession>A0A9P0BVR9</accession>
<protein>
    <recommendedName>
        <fullName evidence="8">Homeobox domain-containing protein</fullName>
    </recommendedName>
</protein>
<dbReference type="SUPFAM" id="SSF46689">
    <property type="entry name" value="Homeodomain-like"/>
    <property type="match status" value="1"/>
</dbReference>
<sequence>MDTTDDISSTCENERFSAVENSVKKVLCSVEKDSNYDCESETEYDSENETIDICDNSENSVRRNSDNIKNVINPLLNSDKLCFFEQSQVIFPTKSFNNVRNLCNNSDTSSNSTKYAVNSVIHGKSKTFLIDSILGNNKSNSSQLVNNIQQDDTDNVEETADEHNVSSTSTCPDLSALSDAGLLAGHAYAHWLATHQPSAALYDDKNNRRPRRAGPERKPRQAYSAKQLERLEAEFKIDKYLSVSKRLELSKALGLTEVQIKTWFQNRRTKWKKQLTSRLKIAQRQGLFPGQIFGHTPPAYSLLNPYAYTPLGCVFTPVTLPSSPP</sequence>
<evidence type="ECO:0000256" key="3">
    <source>
        <dbReference type="ARBA" id="ARBA00023155"/>
    </source>
</evidence>
<dbReference type="GO" id="GO:0005634">
    <property type="term" value="C:nucleus"/>
    <property type="evidence" value="ECO:0007669"/>
    <property type="project" value="UniProtKB-SubCell"/>
</dbReference>